<dbReference type="Pfam" id="PF13560">
    <property type="entry name" value="HTH_31"/>
    <property type="match status" value="1"/>
</dbReference>
<accession>A0ABU3T697</accession>
<dbReference type="EMBL" id="JAWDIS010000001">
    <property type="protein sequence ID" value="MDU0366887.1"/>
    <property type="molecule type" value="Genomic_DNA"/>
</dbReference>
<evidence type="ECO:0000259" key="1">
    <source>
        <dbReference type="PROSITE" id="PS50943"/>
    </source>
</evidence>
<dbReference type="Proteomes" id="UP001263371">
    <property type="component" value="Unassembled WGS sequence"/>
</dbReference>
<feature type="domain" description="HTH cro/C1-type" evidence="1">
    <location>
        <begin position="15"/>
        <end position="78"/>
    </location>
</feature>
<protein>
    <submittedName>
        <fullName evidence="2">Helix-turn-helix transcriptional regulator</fullName>
    </submittedName>
</protein>
<dbReference type="InterPro" id="IPR010982">
    <property type="entry name" value="Lambda_DNA-bd_dom_sf"/>
</dbReference>
<dbReference type="SMART" id="SM00530">
    <property type="entry name" value="HTH_XRE"/>
    <property type="match status" value="1"/>
</dbReference>
<organism evidence="2 3">
    <name type="scientific">Microbacterium galbum</name>
    <dbReference type="NCBI Taxonomy" id="3075994"/>
    <lineage>
        <taxon>Bacteria</taxon>
        <taxon>Bacillati</taxon>
        <taxon>Actinomycetota</taxon>
        <taxon>Actinomycetes</taxon>
        <taxon>Micrococcales</taxon>
        <taxon>Microbacteriaceae</taxon>
        <taxon>Microbacterium</taxon>
    </lineage>
</organism>
<dbReference type="CDD" id="cd00093">
    <property type="entry name" value="HTH_XRE"/>
    <property type="match status" value="1"/>
</dbReference>
<name>A0ABU3T697_9MICO</name>
<proteinExistence type="predicted"/>
<dbReference type="RefSeq" id="WP_315994093.1">
    <property type="nucleotide sequence ID" value="NZ_JAWDIS010000001.1"/>
</dbReference>
<dbReference type="InterPro" id="IPR001387">
    <property type="entry name" value="Cro/C1-type_HTH"/>
</dbReference>
<sequence>MVWREAHAQVFGETVRRLRREAKLTQEALAHTVGISKNHIQLIEAGRGASRADGPSSNPRMTTVYGLADALNVRPADLLPE</sequence>
<evidence type="ECO:0000313" key="3">
    <source>
        <dbReference type="Proteomes" id="UP001263371"/>
    </source>
</evidence>
<dbReference type="Gene3D" id="1.10.260.40">
    <property type="entry name" value="lambda repressor-like DNA-binding domains"/>
    <property type="match status" value="1"/>
</dbReference>
<evidence type="ECO:0000313" key="2">
    <source>
        <dbReference type="EMBL" id="MDU0366887.1"/>
    </source>
</evidence>
<dbReference type="PROSITE" id="PS50943">
    <property type="entry name" value="HTH_CROC1"/>
    <property type="match status" value="1"/>
</dbReference>
<dbReference type="SUPFAM" id="SSF47413">
    <property type="entry name" value="lambda repressor-like DNA-binding domains"/>
    <property type="match status" value="1"/>
</dbReference>
<comment type="caution">
    <text evidence="2">The sequence shown here is derived from an EMBL/GenBank/DDBJ whole genome shotgun (WGS) entry which is preliminary data.</text>
</comment>
<keyword evidence="3" id="KW-1185">Reference proteome</keyword>
<gene>
    <name evidence="2" type="ORF">RWH45_06640</name>
</gene>
<reference evidence="2 3" key="1">
    <citation type="submission" date="2023-09" db="EMBL/GenBank/DDBJ databases">
        <title>Microbacterium fusihabitans sp. nov., Microbacterium phycihabitans sp. nov., and Microbacterium cervinum sp. nov., isolated from dried seaweeds of beach.</title>
        <authorList>
            <person name="Lee S.D."/>
        </authorList>
    </citation>
    <scope>NUCLEOTIDE SEQUENCE [LARGE SCALE GENOMIC DNA]</scope>
    <source>
        <strain evidence="2 3">KSW4-17</strain>
    </source>
</reference>